<keyword evidence="2" id="KW-0732">Signal</keyword>
<feature type="compositionally biased region" description="Gly residues" evidence="1">
    <location>
        <begin position="273"/>
        <end position="289"/>
    </location>
</feature>
<sequence length="558" mass="53034">MLKNWKLRLGWTALGAALATVGCFDFDKTLEECKKNGTCGEGGLLPDGGQPDGGRPCNFISDEDLPDDEGIDANCDGVDGIAARGLFVDPVGGTDGAQGTPTDPLKTLSEAFQKMQSPENAGRSVLYLAQGTYAEANLELTRPISLYGQYGGKAGNWDRPFQSPSLVSGGTVALKVRDLQQDAGVVLERLHLLAANATAPSEPSVALHVINSQGVRLNHTILEAGRGGAGDGGLPGNGGLNGVDGGVGSSPLNGSNAGEGGQAVPFTCRGQDRSGGSGQNGGGYNGPGLKGEDGRPSTLGGDGGMLGTARLVSGTYDCRGEELNGLLGLTGAPGTGGGAGDGGSGLGELRNGLWVATHHGAAGIPGESGAGGGGGGSGGGCQASAGRIAAAGAGSGAGGSGGCGGEAGQGGGAGGASIALVLEAADVQLSHVTLRTRGGGAGGAGGSGGDGGVGGFGGQGANGVLVSGTYGSSSTPYSSIGGNGAPGGNGGSGGTGGPGGGGGGGPSVGVWCGANATYSVLPVDSLTSELSNGGAGGASPGQRGVEGSKLPQVNCPNP</sequence>
<feature type="region of interest" description="Disordered" evidence="1">
    <location>
        <begin position="228"/>
        <end position="306"/>
    </location>
</feature>
<comment type="caution">
    <text evidence="3">The sequence shown here is derived from an EMBL/GenBank/DDBJ whole genome shotgun (WGS) entry which is preliminary data.</text>
</comment>
<reference evidence="3 4" key="1">
    <citation type="submission" date="2022-11" db="EMBL/GenBank/DDBJ databases">
        <title>Minimal conservation of predation-associated metabolite biosynthetic gene clusters underscores biosynthetic potential of Myxococcota including descriptions for ten novel species: Archangium lansinium sp. nov., Myxococcus landrumus sp. nov., Nannocystis bai.</title>
        <authorList>
            <person name="Ahearne A."/>
            <person name="Stevens C."/>
            <person name="Dowd S."/>
        </authorList>
    </citation>
    <scope>NUCLEOTIDE SEQUENCE [LARGE SCALE GENOMIC DNA]</scope>
    <source>
        <strain evidence="3 4">NCWAL01</strain>
    </source>
</reference>
<dbReference type="SUPFAM" id="SSF51126">
    <property type="entry name" value="Pectin lyase-like"/>
    <property type="match status" value="1"/>
</dbReference>
<evidence type="ECO:0000256" key="1">
    <source>
        <dbReference type="SAM" id="MobiDB-lite"/>
    </source>
</evidence>
<evidence type="ECO:0000256" key="2">
    <source>
        <dbReference type="SAM" id="SignalP"/>
    </source>
</evidence>
<proteinExistence type="predicted"/>
<protein>
    <recommendedName>
        <fullName evidence="5">DUF1565 domain-containing protein</fullName>
    </recommendedName>
</protein>
<dbReference type="PROSITE" id="PS51257">
    <property type="entry name" value="PROKAR_LIPOPROTEIN"/>
    <property type="match status" value="1"/>
</dbReference>
<gene>
    <name evidence="3" type="ORF">POL68_20505</name>
</gene>
<dbReference type="RefSeq" id="WP_272140703.1">
    <property type="nucleotide sequence ID" value="NZ_JAQNDM010000002.1"/>
</dbReference>
<dbReference type="Proteomes" id="UP001221838">
    <property type="component" value="Unassembled WGS sequence"/>
</dbReference>
<name>A0ABT5DDK7_9BACT</name>
<evidence type="ECO:0000313" key="4">
    <source>
        <dbReference type="Proteomes" id="UP001221838"/>
    </source>
</evidence>
<feature type="region of interest" description="Disordered" evidence="1">
    <location>
        <begin position="526"/>
        <end position="558"/>
    </location>
</feature>
<organism evidence="3 4">
    <name type="scientific">Stigmatella ashevillensis</name>
    <dbReference type="NCBI Taxonomy" id="2995309"/>
    <lineage>
        <taxon>Bacteria</taxon>
        <taxon>Pseudomonadati</taxon>
        <taxon>Myxococcota</taxon>
        <taxon>Myxococcia</taxon>
        <taxon>Myxococcales</taxon>
        <taxon>Cystobacterineae</taxon>
        <taxon>Archangiaceae</taxon>
        <taxon>Stigmatella</taxon>
    </lineage>
</organism>
<keyword evidence="4" id="KW-1185">Reference proteome</keyword>
<feature type="region of interest" description="Disordered" evidence="1">
    <location>
        <begin position="481"/>
        <end position="502"/>
    </location>
</feature>
<evidence type="ECO:0000313" key="3">
    <source>
        <dbReference type="EMBL" id="MDC0710868.1"/>
    </source>
</evidence>
<evidence type="ECO:0008006" key="5">
    <source>
        <dbReference type="Google" id="ProtNLM"/>
    </source>
</evidence>
<feature type="compositionally biased region" description="Gly residues" evidence="1">
    <location>
        <begin position="228"/>
        <end position="248"/>
    </location>
</feature>
<feature type="chain" id="PRO_5047491398" description="DUF1565 domain-containing protein" evidence="2">
    <location>
        <begin position="20"/>
        <end position="558"/>
    </location>
</feature>
<dbReference type="InterPro" id="IPR011050">
    <property type="entry name" value="Pectin_lyase_fold/virulence"/>
</dbReference>
<accession>A0ABT5DDK7</accession>
<dbReference type="EMBL" id="JAQNDM010000002">
    <property type="protein sequence ID" value="MDC0710868.1"/>
    <property type="molecule type" value="Genomic_DNA"/>
</dbReference>
<feature type="signal peptide" evidence="2">
    <location>
        <begin position="1"/>
        <end position="19"/>
    </location>
</feature>